<keyword evidence="1" id="KW-0472">Membrane</keyword>
<feature type="transmembrane region" description="Helical" evidence="1">
    <location>
        <begin position="389"/>
        <end position="410"/>
    </location>
</feature>
<dbReference type="Gene3D" id="3.30.70.1430">
    <property type="entry name" value="Multidrug efflux transporter AcrB pore domain"/>
    <property type="match status" value="2"/>
</dbReference>
<name>A0A3D8JA92_9HELI</name>
<dbReference type="GO" id="GO:0042910">
    <property type="term" value="F:xenobiotic transmembrane transporter activity"/>
    <property type="evidence" value="ECO:0007669"/>
    <property type="project" value="TreeGrafter"/>
</dbReference>
<dbReference type="EMBL" id="NXLX01000002">
    <property type="protein sequence ID" value="RDU74407.1"/>
    <property type="molecule type" value="Genomic_DNA"/>
</dbReference>
<gene>
    <name evidence="2" type="ORF">CQA57_01465</name>
</gene>
<dbReference type="Gene3D" id="3.30.70.1440">
    <property type="entry name" value="Multidrug efflux transporter AcrB pore domain"/>
    <property type="match status" value="1"/>
</dbReference>
<dbReference type="Gene3D" id="3.30.2090.10">
    <property type="entry name" value="Multidrug efflux transporter AcrB TolC docking domain, DN and DC subdomains"/>
    <property type="match status" value="2"/>
</dbReference>
<keyword evidence="1" id="KW-0812">Transmembrane</keyword>
<dbReference type="Proteomes" id="UP000256695">
    <property type="component" value="Unassembled WGS sequence"/>
</dbReference>
<dbReference type="AlphaFoldDB" id="A0A3D8JA92"/>
<dbReference type="PANTHER" id="PTHR32063:SF0">
    <property type="entry name" value="SWARMING MOTILITY PROTEIN SWRC"/>
    <property type="match status" value="1"/>
</dbReference>
<dbReference type="SUPFAM" id="SSF82693">
    <property type="entry name" value="Multidrug efflux transporter AcrB pore domain, PN1, PN2, PC1 and PC2 subdomains"/>
    <property type="match status" value="2"/>
</dbReference>
<dbReference type="SUPFAM" id="SSF82866">
    <property type="entry name" value="Multidrug efflux transporter AcrB transmembrane domain"/>
    <property type="match status" value="2"/>
</dbReference>
<evidence type="ECO:0000313" key="3">
    <source>
        <dbReference type="Proteomes" id="UP000256695"/>
    </source>
</evidence>
<dbReference type="InterPro" id="IPR001036">
    <property type="entry name" value="Acrflvin-R"/>
</dbReference>
<reference evidence="2 3" key="1">
    <citation type="submission" date="2018-04" db="EMBL/GenBank/DDBJ databases">
        <title>Novel Campyloabacter and Helicobacter Species and Strains.</title>
        <authorList>
            <person name="Mannion A.J."/>
            <person name="Shen Z."/>
            <person name="Fox J.G."/>
        </authorList>
    </citation>
    <scope>NUCLEOTIDE SEQUENCE [LARGE SCALE GENOMIC DNA]</scope>
    <source>
        <strain evidence="2 3">MIT 04-9362</strain>
    </source>
</reference>
<feature type="transmembrane region" description="Helical" evidence="1">
    <location>
        <begin position="926"/>
        <end position="947"/>
    </location>
</feature>
<dbReference type="Pfam" id="PF00873">
    <property type="entry name" value="ACR_tran"/>
    <property type="match status" value="1"/>
</dbReference>
<keyword evidence="1" id="KW-1133">Transmembrane helix</keyword>
<feature type="transmembrane region" description="Helical" evidence="1">
    <location>
        <begin position="894"/>
        <end position="914"/>
    </location>
</feature>
<dbReference type="GO" id="GO:0005886">
    <property type="term" value="C:plasma membrane"/>
    <property type="evidence" value="ECO:0007669"/>
    <property type="project" value="TreeGrafter"/>
</dbReference>
<feature type="transmembrane region" description="Helical" evidence="1">
    <location>
        <begin position="535"/>
        <end position="553"/>
    </location>
</feature>
<dbReference type="Gene3D" id="1.20.1640.10">
    <property type="entry name" value="Multidrug efflux transporter AcrB transmembrane domain"/>
    <property type="match status" value="2"/>
</dbReference>
<organism evidence="2 3">
    <name type="scientific">Helicobacter anseris</name>
    <dbReference type="NCBI Taxonomy" id="375926"/>
    <lineage>
        <taxon>Bacteria</taxon>
        <taxon>Pseudomonadati</taxon>
        <taxon>Campylobacterota</taxon>
        <taxon>Epsilonproteobacteria</taxon>
        <taxon>Campylobacterales</taxon>
        <taxon>Helicobacteraceae</taxon>
        <taxon>Helicobacter</taxon>
    </lineage>
</organism>
<accession>A0A3D8JA92</accession>
<feature type="transmembrane region" description="Helical" evidence="1">
    <location>
        <begin position="975"/>
        <end position="993"/>
    </location>
</feature>
<dbReference type="OrthoDB" id="8430015at2"/>
<keyword evidence="3" id="KW-1185">Reference proteome</keyword>
<evidence type="ECO:0000313" key="2">
    <source>
        <dbReference type="EMBL" id="RDU74407.1"/>
    </source>
</evidence>
<comment type="caution">
    <text evidence="2">The sequence shown here is derived from an EMBL/GenBank/DDBJ whole genome shotgun (WGS) entry which is preliminary data.</text>
</comment>
<feature type="transmembrane region" description="Helical" evidence="1">
    <location>
        <begin position="363"/>
        <end position="383"/>
    </location>
</feature>
<dbReference type="Gene3D" id="3.30.70.1320">
    <property type="entry name" value="Multidrug efflux transporter AcrB pore domain like"/>
    <property type="match status" value="1"/>
</dbReference>
<feature type="transmembrane region" description="Helical" evidence="1">
    <location>
        <begin position="466"/>
        <end position="493"/>
    </location>
</feature>
<dbReference type="PRINTS" id="PR00702">
    <property type="entry name" value="ACRIFLAVINRP"/>
</dbReference>
<feature type="transmembrane region" description="Helical" evidence="1">
    <location>
        <begin position="431"/>
        <end position="454"/>
    </location>
</feature>
<dbReference type="PANTHER" id="PTHR32063">
    <property type="match status" value="1"/>
</dbReference>
<dbReference type="InterPro" id="IPR027463">
    <property type="entry name" value="AcrB_DN_DC_subdom"/>
</dbReference>
<protein>
    <submittedName>
        <fullName evidence="2">AcrB/AcrD/AcrF family protein</fullName>
    </submittedName>
</protein>
<feature type="transmembrane region" description="Helical" evidence="1">
    <location>
        <begin position="1005"/>
        <end position="1030"/>
    </location>
</feature>
<proteinExistence type="predicted"/>
<sequence>MKNWIKYCLKNPVGVFVFSVFLLLFGILALNKMPYQLLPQVSRPVITVYTSWNSAPPYEIEKEITDKQEKYLKNIPNLLSLTSTSRQGMSIITLEFDIDTDMKTALLNVSSKLDEVRGYPSEVSKPIIKTTGENVPISVYLFVKTLDSNQDVNHFRNFIVEDIIKYYERINGVGEVYVSGGVNKQVYITLDTQKLAFYHITIDEVISSIKKQNLNISAGSIDFAQRNYRISSIGEYDSLDSIGNTIIKTMRHKNIFLKDLATIHQDYEKISSYNFHNNNQTISIQIRPTADASILELTNKIEQTTHYLNENFLEKRGLVIDWGRDQRQYILSSIKLVKENILLGIVLATAVLLVFLRKITPLLVVIIVIPLSVIGSFIFLGAFDRTLNVILLAGVSFAISMIIDSAIVVLENILRHIKIQKDLFKACVVGTYEVTGALFASTITTLAIFIPIIFLKDDAGKLFVDIAVAASSSIGISLLICLFIIPTFLYVVLKRFYTQKEENKISLLIEKLGQFLSSKIMQSVDFCTKTTIRQIASVVIFIGMCGWFSFMAFPKTDYLPKGNQNFAIAYLSIPSGLSLQEKEHMVKILKSKFQPFLITNPNHSDQDEVPLIKDFFISAGENIYFYLIANNPSRIKELMRYAQESIDSVPNLKGVILQQEIFSGASSSSIDINITGSNLDSLSASAQKIIDLIKEKLPNVSIRIIPSLDANNHEINLYPDGNALALNGLNMQSFGTITEVMLKGKNVGDFREDGKLLDMILDSKQNIKGENQTSPEDILYSQIYTPNGGIVPIGSLATIKNEYGVARIRHFEQKRNLLLILNTKDDTPIEKISEILQQEIIKPLAKEDKNDITLSGSAGKLQKLKIELLDGFILAIVITYLILCALYGNFLYPLIIILTVPLATTGGLLGLYLVDKFIAKQNLDILTMLGFIILVGSVVNNAILIVYQTLINLKEYHQKTKEAILNATQSRLAPIYMSMFTSVLALIPLVLFGGDGSEIYRGLGAVLIGGIIFSTIITILIIPALLMLSIRKNH</sequence>
<feature type="transmembrane region" description="Helical" evidence="1">
    <location>
        <begin position="12"/>
        <end position="30"/>
    </location>
</feature>
<feature type="transmembrane region" description="Helical" evidence="1">
    <location>
        <begin position="868"/>
        <end position="888"/>
    </location>
</feature>
<dbReference type="SUPFAM" id="SSF82714">
    <property type="entry name" value="Multidrug efflux transporter AcrB TolC docking domain, DN and DC subdomains"/>
    <property type="match status" value="2"/>
</dbReference>
<evidence type="ECO:0000256" key="1">
    <source>
        <dbReference type="SAM" id="Phobius"/>
    </source>
</evidence>
<dbReference type="RefSeq" id="WP_115578462.1">
    <property type="nucleotide sequence ID" value="NZ_NXLX01000002.1"/>
</dbReference>
<feature type="transmembrane region" description="Helical" evidence="1">
    <location>
        <begin position="340"/>
        <end position="356"/>
    </location>
</feature>